<sequence length="27" mass="3240">TQRRSDHHESWETFHHNLDYATAVQSS</sequence>
<keyword evidence="2" id="KW-1185">Reference proteome</keyword>
<accession>A0A8S1B8R2</accession>
<proteinExistence type="predicted"/>
<feature type="non-terminal residue" evidence="1">
    <location>
        <position position="27"/>
    </location>
</feature>
<dbReference type="Proteomes" id="UP000494106">
    <property type="component" value="Unassembled WGS sequence"/>
</dbReference>
<reference evidence="1 2" key="1">
    <citation type="submission" date="2020-04" db="EMBL/GenBank/DDBJ databases">
        <authorList>
            <person name="Wallbank WR R."/>
            <person name="Pardo Diaz C."/>
            <person name="Kozak K."/>
            <person name="Martin S."/>
            <person name="Jiggins C."/>
            <person name="Moest M."/>
            <person name="Warren A I."/>
            <person name="Byers J.R.P. K."/>
            <person name="Montejo-Kovacevich G."/>
            <person name="Yen C E."/>
        </authorList>
    </citation>
    <scope>NUCLEOTIDE SEQUENCE [LARGE SCALE GENOMIC DNA]</scope>
</reference>
<protein>
    <submittedName>
        <fullName evidence="1">Uncharacterized protein</fullName>
    </submittedName>
</protein>
<dbReference type="EMBL" id="CADEBC010000570">
    <property type="protein sequence ID" value="CAB3255163.1"/>
    <property type="molecule type" value="Genomic_DNA"/>
</dbReference>
<dbReference type="AlphaFoldDB" id="A0A8S1B8R2"/>
<evidence type="ECO:0000313" key="2">
    <source>
        <dbReference type="Proteomes" id="UP000494106"/>
    </source>
</evidence>
<name>A0A8S1B8R2_ARCPL</name>
<organism evidence="1 2">
    <name type="scientific">Arctia plantaginis</name>
    <name type="common">Wood tiger moth</name>
    <name type="synonym">Phalaena plantaginis</name>
    <dbReference type="NCBI Taxonomy" id="874455"/>
    <lineage>
        <taxon>Eukaryota</taxon>
        <taxon>Metazoa</taxon>
        <taxon>Ecdysozoa</taxon>
        <taxon>Arthropoda</taxon>
        <taxon>Hexapoda</taxon>
        <taxon>Insecta</taxon>
        <taxon>Pterygota</taxon>
        <taxon>Neoptera</taxon>
        <taxon>Endopterygota</taxon>
        <taxon>Lepidoptera</taxon>
        <taxon>Glossata</taxon>
        <taxon>Ditrysia</taxon>
        <taxon>Noctuoidea</taxon>
        <taxon>Erebidae</taxon>
        <taxon>Arctiinae</taxon>
        <taxon>Arctia</taxon>
    </lineage>
</organism>
<gene>
    <name evidence="1" type="ORF">APLA_LOCUS14745</name>
</gene>
<evidence type="ECO:0000313" key="1">
    <source>
        <dbReference type="EMBL" id="CAB3255163.1"/>
    </source>
</evidence>
<comment type="caution">
    <text evidence="1">The sequence shown here is derived from an EMBL/GenBank/DDBJ whole genome shotgun (WGS) entry which is preliminary data.</text>
</comment>